<dbReference type="EMBL" id="AQHY01000002">
    <property type="protein sequence ID" value="EOA58648.1"/>
    <property type="molecule type" value="Genomic_DNA"/>
</dbReference>
<evidence type="ECO:0000313" key="9">
    <source>
        <dbReference type="Proteomes" id="UP000017831"/>
    </source>
</evidence>
<dbReference type="OrthoDB" id="9801500at2"/>
<evidence type="ECO:0000256" key="6">
    <source>
        <dbReference type="ARBA" id="ARBA00023136"/>
    </source>
</evidence>
<keyword evidence="7" id="KW-0653">Protein transport</keyword>
<organism evidence="8 9">
    <name type="scientific">Phocaeicola massiliensis B84634 = Timone 84634 = DSM 17679 = JCM 13223</name>
    <dbReference type="NCBI Taxonomy" id="1121098"/>
    <lineage>
        <taxon>Bacteria</taxon>
        <taxon>Pseudomonadati</taxon>
        <taxon>Bacteroidota</taxon>
        <taxon>Bacteroidia</taxon>
        <taxon>Bacteroidales</taxon>
        <taxon>Bacteroidaceae</taxon>
        <taxon>Phocaeicola</taxon>
    </lineage>
</organism>
<reference evidence="8 9" key="1">
    <citation type="submission" date="2013-04" db="EMBL/GenBank/DDBJ databases">
        <title>The Genome Sequence of Bacteroides massiliensis DSM 17679.</title>
        <authorList>
            <consortium name="The Broad Institute Genomics Platform"/>
            <person name="Earl A."/>
            <person name="Ward D."/>
            <person name="Feldgarden M."/>
            <person name="Gevers D."/>
            <person name="Martens E."/>
            <person name="Fenner L."/>
            <person name="Roux V."/>
            <person name="Mallet M.N."/>
            <person name="Raoult D."/>
            <person name="Walker B."/>
            <person name="Young S."/>
            <person name="Zeng Q."/>
            <person name="Gargeya S."/>
            <person name="Fitzgerald M."/>
            <person name="Haas B."/>
            <person name="Abouelleil A."/>
            <person name="Allen A.W."/>
            <person name="Alvarado L."/>
            <person name="Arachchi H.M."/>
            <person name="Berlin A.M."/>
            <person name="Chapman S.B."/>
            <person name="Gainer-Dewar J."/>
            <person name="Goldberg J."/>
            <person name="Griggs A."/>
            <person name="Gujja S."/>
            <person name="Hansen M."/>
            <person name="Howarth C."/>
            <person name="Imamovic A."/>
            <person name="Ireland A."/>
            <person name="Larimer J."/>
            <person name="McCowan C."/>
            <person name="Murphy C."/>
            <person name="Pearson M."/>
            <person name="Poon T.W."/>
            <person name="Priest M."/>
            <person name="Roberts A."/>
            <person name="Saif S."/>
            <person name="Shea T."/>
            <person name="Sisk P."/>
            <person name="Sykes S."/>
            <person name="Wortman J."/>
            <person name="Nusbaum C."/>
            <person name="Birren B."/>
        </authorList>
    </citation>
    <scope>NUCLEOTIDE SEQUENCE [LARGE SCALE GENOMIC DNA]</scope>
    <source>
        <strain evidence="9">B84634 / Timone 84634 / DSM 17679 / JCM 13223</strain>
    </source>
</reference>
<evidence type="ECO:0000256" key="2">
    <source>
        <dbReference type="ARBA" id="ARBA00005811"/>
    </source>
</evidence>
<evidence type="ECO:0000256" key="4">
    <source>
        <dbReference type="ARBA" id="ARBA00022692"/>
    </source>
</evidence>
<dbReference type="InterPro" id="IPR003400">
    <property type="entry name" value="ExbD"/>
</dbReference>
<evidence type="ECO:0000256" key="3">
    <source>
        <dbReference type="ARBA" id="ARBA00022475"/>
    </source>
</evidence>
<dbReference type="PATRIC" id="fig|1121098.3.peg.98"/>
<proteinExistence type="inferred from homology"/>
<comment type="subcellular location">
    <subcellularLocation>
        <location evidence="1">Cell membrane</location>
        <topology evidence="1">Single-pass membrane protein</topology>
    </subcellularLocation>
    <subcellularLocation>
        <location evidence="7">Cell membrane</location>
        <topology evidence="7">Single-pass type II membrane protein</topology>
    </subcellularLocation>
</comment>
<dbReference type="PANTHER" id="PTHR30558:SF3">
    <property type="entry name" value="BIOPOLYMER TRANSPORT PROTEIN EXBD-RELATED"/>
    <property type="match status" value="1"/>
</dbReference>
<dbReference type="AlphaFoldDB" id="U6RTR6"/>
<dbReference type="GeneID" id="60063818"/>
<keyword evidence="4 7" id="KW-0812">Transmembrane</keyword>
<evidence type="ECO:0008006" key="10">
    <source>
        <dbReference type="Google" id="ProtNLM"/>
    </source>
</evidence>
<dbReference type="HOGENOM" id="CLU_114443_0_0_10"/>
<comment type="similarity">
    <text evidence="2 7">Belongs to the ExbD/TolR family.</text>
</comment>
<dbReference type="eggNOG" id="COG0848">
    <property type="taxonomic scope" value="Bacteria"/>
</dbReference>
<evidence type="ECO:0000256" key="7">
    <source>
        <dbReference type="RuleBase" id="RU003879"/>
    </source>
</evidence>
<dbReference type="RefSeq" id="WP_005935625.1">
    <property type="nucleotide sequence ID" value="NZ_KB890323.1"/>
</dbReference>
<keyword evidence="7" id="KW-0813">Transport</keyword>
<protein>
    <recommendedName>
        <fullName evidence="10">Biopolymer transporter ExbD</fullName>
    </recommendedName>
</protein>
<keyword evidence="9" id="KW-1185">Reference proteome</keyword>
<dbReference type="Proteomes" id="UP000017831">
    <property type="component" value="Unassembled WGS sequence"/>
</dbReference>
<gene>
    <name evidence="8" type="ORF">HMPREF1534_00098</name>
</gene>
<name>U6RTR6_9BACT</name>
<dbReference type="GO" id="GO:0005886">
    <property type="term" value="C:plasma membrane"/>
    <property type="evidence" value="ECO:0007669"/>
    <property type="project" value="UniProtKB-SubCell"/>
</dbReference>
<evidence type="ECO:0000256" key="5">
    <source>
        <dbReference type="ARBA" id="ARBA00022989"/>
    </source>
</evidence>
<dbReference type="GO" id="GO:0022857">
    <property type="term" value="F:transmembrane transporter activity"/>
    <property type="evidence" value="ECO:0007669"/>
    <property type="project" value="InterPro"/>
</dbReference>
<dbReference type="Pfam" id="PF02472">
    <property type="entry name" value="ExbD"/>
    <property type="match status" value="1"/>
</dbReference>
<comment type="caution">
    <text evidence="8">The sequence shown here is derived from an EMBL/GenBank/DDBJ whole genome shotgun (WGS) entry which is preliminary data.</text>
</comment>
<dbReference type="STRING" id="1121098.HMPREF1534_00098"/>
<dbReference type="GO" id="GO:0015031">
    <property type="term" value="P:protein transport"/>
    <property type="evidence" value="ECO:0007669"/>
    <property type="project" value="UniProtKB-KW"/>
</dbReference>
<accession>U6RTR6</accession>
<dbReference type="PANTHER" id="PTHR30558">
    <property type="entry name" value="EXBD MEMBRANE COMPONENT OF PMF-DRIVEN MACROMOLECULE IMPORT SYSTEM"/>
    <property type="match status" value="1"/>
</dbReference>
<sequence>MAKKKRAVPGINSSSTADIAFMLLIFFLITTSMDTDRGLARRLPPPPEQNQKDDNILKKERNVLQVRLNKDDQLMCGKEYIDIKQLREKAKEFIANPYDDENLPEKHKKNIPLLGDCMVTEQHVISVQNDVGTSYQAYINVQNELVAAYNELRDELGKAKFGKAYNECSEDEQKAIREYYQQKISEAEPKKYGGKK</sequence>
<keyword evidence="5" id="KW-1133">Transmembrane helix</keyword>
<keyword evidence="3" id="KW-1003">Cell membrane</keyword>
<evidence type="ECO:0000313" key="8">
    <source>
        <dbReference type="EMBL" id="EOA58648.1"/>
    </source>
</evidence>
<evidence type="ECO:0000256" key="1">
    <source>
        <dbReference type="ARBA" id="ARBA00004162"/>
    </source>
</evidence>
<keyword evidence="6" id="KW-0472">Membrane</keyword>